<protein>
    <submittedName>
        <fullName evidence="3">Amidohydrolase family protein</fullName>
    </submittedName>
</protein>
<dbReference type="SUPFAM" id="SSF51556">
    <property type="entry name" value="Metallo-dependent hydrolases"/>
    <property type="match status" value="1"/>
</dbReference>
<comment type="caution">
    <text evidence="3">The sequence shown here is derived from an EMBL/GenBank/DDBJ whole genome shotgun (WGS) entry which is preliminary data.</text>
</comment>
<dbReference type="Proteomes" id="UP001559025">
    <property type="component" value="Unassembled WGS sequence"/>
</dbReference>
<evidence type="ECO:0000259" key="2">
    <source>
        <dbReference type="Pfam" id="PF04909"/>
    </source>
</evidence>
<gene>
    <name evidence="3" type="ORF">V1479_18735</name>
</gene>
<sequence>MAAAPVIDAHHHFWQVGRGDYHWMSPEMGEPLYRDYMPDDLAPLLCRAGVDATVVVQAAQTESETAFLLELAERTPFVAGVVGWLDMEDGGFGAKLDALARQPKFVGLRPMLQDLDDDAYILRPAVLANLKLLAERGIAFDILVHPRHLPHVARALEAVPGLKAVIDHIAKPDIASGAFGGWAEDMAAVAAFPNVFCKLSGMITEANHRAWKPADLKPYVDHVAGLFGSDRLMFGSDWPVCLQAGSYAEALQALRAILDGRLSEAERGAVYGLNAVRFYGLSI</sequence>
<reference evidence="3 4" key="1">
    <citation type="submission" date="2024-01" db="EMBL/GenBank/DDBJ databases">
        <title>New evidence supports the origin of RcGTA from prophage.</title>
        <authorList>
            <person name="Xu Y."/>
            <person name="Liu B."/>
            <person name="Chen F."/>
        </authorList>
    </citation>
    <scope>NUCLEOTIDE SEQUENCE [LARGE SCALE GENOMIC DNA]</scope>
    <source>
        <strain evidence="3 4">CBW1107-2</strain>
    </source>
</reference>
<dbReference type="PANTHER" id="PTHR43569:SF2">
    <property type="entry name" value="AMIDOHYDROLASE-RELATED DOMAIN-CONTAINING PROTEIN"/>
    <property type="match status" value="1"/>
</dbReference>
<name>A0ABV3WXM8_9HYPH</name>
<dbReference type="InterPro" id="IPR032466">
    <property type="entry name" value="Metal_Hydrolase"/>
</dbReference>
<evidence type="ECO:0000313" key="3">
    <source>
        <dbReference type="EMBL" id="MEX4009354.1"/>
    </source>
</evidence>
<feature type="domain" description="Amidohydrolase-related" evidence="2">
    <location>
        <begin position="7"/>
        <end position="281"/>
    </location>
</feature>
<dbReference type="InterPro" id="IPR006680">
    <property type="entry name" value="Amidohydro-rel"/>
</dbReference>
<organism evidence="3 4">
    <name type="scientific">Neoaquamicrobium sediminum</name>
    <dbReference type="NCBI Taxonomy" id="1849104"/>
    <lineage>
        <taxon>Bacteria</taxon>
        <taxon>Pseudomonadati</taxon>
        <taxon>Pseudomonadota</taxon>
        <taxon>Alphaproteobacteria</taxon>
        <taxon>Hyphomicrobiales</taxon>
        <taxon>Phyllobacteriaceae</taxon>
        <taxon>Neoaquamicrobium</taxon>
    </lineage>
</organism>
<evidence type="ECO:0000313" key="4">
    <source>
        <dbReference type="Proteomes" id="UP001559025"/>
    </source>
</evidence>
<proteinExistence type="inferred from homology"/>
<dbReference type="Gene3D" id="3.20.20.140">
    <property type="entry name" value="Metal-dependent hydrolases"/>
    <property type="match status" value="1"/>
</dbReference>
<dbReference type="PANTHER" id="PTHR43569">
    <property type="entry name" value="AMIDOHYDROLASE"/>
    <property type="match status" value="1"/>
</dbReference>
<dbReference type="InterPro" id="IPR052350">
    <property type="entry name" value="Metallo-dep_Lactonases"/>
</dbReference>
<dbReference type="EMBL" id="JAZHFV010000006">
    <property type="protein sequence ID" value="MEX4009354.1"/>
    <property type="molecule type" value="Genomic_DNA"/>
</dbReference>
<accession>A0ABV3WXM8</accession>
<dbReference type="RefSeq" id="WP_368804279.1">
    <property type="nucleotide sequence ID" value="NZ_JAZHFV010000006.1"/>
</dbReference>
<dbReference type="Pfam" id="PF04909">
    <property type="entry name" value="Amidohydro_2"/>
    <property type="match status" value="1"/>
</dbReference>
<evidence type="ECO:0000256" key="1">
    <source>
        <dbReference type="ARBA" id="ARBA00038310"/>
    </source>
</evidence>
<comment type="similarity">
    <text evidence="1">Belongs to the metallo-dependent hydrolases superfamily.</text>
</comment>
<keyword evidence="4" id="KW-1185">Reference proteome</keyword>